<organism evidence="8 9">
    <name type="scientific">Cichlidogyrus casuarinus</name>
    <dbReference type="NCBI Taxonomy" id="1844966"/>
    <lineage>
        <taxon>Eukaryota</taxon>
        <taxon>Metazoa</taxon>
        <taxon>Spiralia</taxon>
        <taxon>Lophotrochozoa</taxon>
        <taxon>Platyhelminthes</taxon>
        <taxon>Monogenea</taxon>
        <taxon>Monopisthocotylea</taxon>
        <taxon>Dactylogyridea</taxon>
        <taxon>Ancyrocephalidae</taxon>
        <taxon>Cichlidogyrus</taxon>
    </lineage>
</organism>
<evidence type="ECO:0000256" key="2">
    <source>
        <dbReference type="ARBA" id="ARBA00022692"/>
    </source>
</evidence>
<name>A0ABD2PIM2_9PLAT</name>
<comment type="caution">
    <text evidence="8">The sequence shown here is derived from an EMBL/GenBank/DDBJ whole genome shotgun (WGS) entry which is preliminary data.</text>
</comment>
<dbReference type="PANTHER" id="PTHR11453">
    <property type="entry name" value="ANION EXCHANGE PROTEIN"/>
    <property type="match status" value="1"/>
</dbReference>
<dbReference type="Pfam" id="PF00955">
    <property type="entry name" value="HCO3_cotransp"/>
    <property type="match status" value="1"/>
</dbReference>
<keyword evidence="3 6" id="KW-1133">Transmembrane helix</keyword>
<dbReference type="InterPro" id="IPR003020">
    <property type="entry name" value="HCO3_transpt_euk"/>
</dbReference>
<feature type="transmembrane region" description="Helical" evidence="6">
    <location>
        <begin position="37"/>
        <end position="55"/>
    </location>
</feature>
<evidence type="ECO:0000256" key="1">
    <source>
        <dbReference type="ARBA" id="ARBA00004141"/>
    </source>
</evidence>
<proteinExistence type="predicted"/>
<evidence type="ECO:0000259" key="7">
    <source>
        <dbReference type="Pfam" id="PF00955"/>
    </source>
</evidence>
<dbReference type="EMBL" id="JBJKFK010007880">
    <property type="protein sequence ID" value="KAL3307247.1"/>
    <property type="molecule type" value="Genomic_DNA"/>
</dbReference>
<keyword evidence="2 6" id="KW-0812">Transmembrane</keyword>
<comment type="subcellular location">
    <subcellularLocation>
        <location evidence="1">Membrane</location>
        <topology evidence="1">Multi-pass membrane protein</topology>
    </subcellularLocation>
</comment>
<keyword evidence="4 6" id="KW-0472">Membrane</keyword>
<dbReference type="AlphaFoldDB" id="A0ABD2PIM2"/>
<keyword evidence="9" id="KW-1185">Reference proteome</keyword>
<evidence type="ECO:0000313" key="8">
    <source>
        <dbReference type="EMBL" id="KAL3307247.1"/>
    </source>
</evidence>
<reference evidence="8 9" key="1">
    <citation type="submission" date="2024-11" db="EMBL/GenBank/DDBJ databases">
        <title>Adaptive evolution of stress response genes in parasites aligns with host niche diversity.</title>
        <authorList>
            <person name="Hahn C."/>
            <person name="Resl P."/>
        </authorList>
    </citation>
    <scope>NUCLEOTIDE SEQUENCE [LARGE SCALE GENOMIC DNA]</scope>
    <source>
        <strain evidence="8">EGGRZ-B1_66</strain>
        <tissue evidence="8">Body</tissue>
    </source>
</reference>
<dbReference type="GO" id="GO:0016020">
    <property type="term" value="C:membrane"/>
    <property type="evidence" value="ECO:0007669"/>
    <property type="project" value="UniProtKB-SubCell"/>
</dbReference>
<protein>
    <submittedName>
        <fullName evidence="8">Electroneutral sodium bicarbonate exchanger 1</fullName>
    </submittedName>
</protein>
<feature type="region of interest" description="Disordered" evidence="5">
    <location>
        <begin position="78"/>
        <end position="103"/>
    </location>
</feature>
<sequence length="103" mass="12204">MKLLFNRQVKLSRVHLFTAIQVVSFSLLWMVKTIDVISIMFPLMVLALCFVRKLLDFLFTQHDLEWLDDLLPTSKLDKKDKRKAHYDKEEPDLLEMENSNPPL</sequence>
<gene>
    <name evidence="8" type="primary">SLC4A8_7</name>
    <name evidence="8" type="ORF">Ciccas_014245</name>
</gene>
<evidence type="ECO:0000256" key="5">
    <source>
        <dbReference type="SAM" id="MobiDB-lite"/>
    </source>
</evidence>
<dbReference type="InterPro" id="IPR011531">
    <property type="entry name" value="HCO3_transpt-like_TM_dom"/>
</dbReference>
<evidence type="ECO:0000313" key="9">
    <source>
        <dbReference type="Proteomes" id="UP001626550"/>
    </source>
</evidence>
<dbReference type="Proteomes" id="UP001626550">
    <property type="component" value="Unassembled WGS sequence"/>
</dbReference>
<evidence type="ECO:0000256" key="4">
    <source>
        <dbReference type="ARBA" id="ARBA00023136"/>
    </source>
</evidence>
<dbReference type="PANTHER" id="PTHR11453:SF36">
    <property type="entry name" value="ANION EXCHANGE PROTEIN"/>
    <property type="match status" value="1"/>
</dbReference>
<evidence type="ECO:0000256" key="6">
    <source>
        <dbReference type="SAM" id="Phobius"/>
    </source>
</evidence>
<feature type="domain" description="Bicarbonate transporter-like transmembrane" evidence="7">
    <location>
        <begin position="4"/>
        <end position="71"/>
    </location>
</feature>
<feature type="transmembrane region" description="Helical" evidence="6">
    <location>
        <begin position="12"/>
        <end position="31"/>
    </location>
</feature>
<accession>A0ABD2PIM2</accession>
<evidence type="ECO:0000256" key="3">
    <source>
        <dbReference type="ARBA" id="ARBA00022989"/>
    </source>
</evidence>